<dbReference type="AlphaFoldDB" id="A0A0F9IM18"/>
<name>A0A0F9IM18_9ZZZZ</name>
<protein>
    <recommendedName>
        <fullName evidence="2">PD-(D/E)XK endonuclease-like domain-containing protein</fullName>
    </recommendedName>
</protein>
<gene>
    <name evidence="1" type="ORF">LCGC14_1860990</name>
</gene>
<organism evidence="1">
    <name type="scientific">marine sediment metagenome</name>
    <dbReference type="NCBI Taxonomy" id="412755"/>
    <lineage>
        <taxon>unclassified sequences</taxon>
        <taxon>metagenomes</taxon>
        <taxon>ecological metagenomes</taxon>
    </lineage>
</organism>
<reference evidence="1" key="1">
    <citation type="journal article" date="2015" name="Nature">
        <title>Complex archaea that bridge the gap between prokaryotes and eukaryotes.</title>
        <authorList>
            <person name="Spang A."/>
            <person name="Saw J.H."/>
            <person name="Jorgensen S.L."/>
            <person name="Zaremba-Niedzwiedzka K."/>
            <person name="Martijn J."/>
            <person name="Lind A.E."/>
            <person name="van Eijk R."/>
            <person name="Schleper C."/>
            <person name="Guy L."/>
            <person name="Ettema T.J."/>
        </authorList>
    </citation>
    <scope>NUCLEOTIDE SEQUENCE</scope>
</reference>
<dbReference type="Gene3D" id="3.90.320.10">
    <property type="match status" value="1"/>
</dbReference>
<evidence type="ECO:0000313" key="1">
    <source>
        <dbReference type="EMBL" id="KKL94810.1"/>
    </source>
</evidence>
<sequence length="380" mass="43281">MHPLLPSARGGGVGASKNTMVIAPTRKTQTAILLRGERKVVAVPSGEWLKHGLDEQLEREQALWASPQRYFRASGAGNPCVRALTLRAIGHNVPVPARTMRIFETGRKIEESNVETARRAGLLVERSEQRQAVYGGQMRAVRALTHGLKAQEEREVRERFARHEPVLGVWFAGKGEPSARSERLVVFEEDIPEGWHGRFEFAGLRFRPDEDSEDPPILGHIDLTVRRPSDKAEMLGEIKSMRGELFRKLPREHETMLAGESPLFEKRADYIIQWNTYAFAPTIDLEEGFILFESKNDSELRVYWLRRDKELQSKMLERHREAAPYILSDPQRVAPVPNARSPEKGDKLCVDCPIRYLCRRLPVEGCDYAEVRDEDAKVRG</sequence>
<evidence type="ECO:0008006" key="2">
    <source>
        <dbReference type="Google" id="ProtNLM"/>
    </source>
</evidence>
<dbReference type="EMBL" id="LAZR01018832">
    <property type="protein sequence ID" value="KKL94810.1"/>
    <property type="molecule type" value="Genomic_DNA"/>
</dbReference>
<proteinExistence type="predicted"/>
<accession>A0A0F9IM18</accession>
<dbReference type="InterPro" id="IPR011604">
    <property type="entry name" value="PDDEXK-like_dom_sf"/>
</dbReference>
<comment type="caution">
    <text evidence="1">The sequence shown here is derived from an EMBL/GenBank/DDBJ whole genome shotgun (WGS) entry which is preliminary data.</text>
</comment>